<evidence type="ECO:0000256" key="1">
    <source>
        <dbReference type="ARBA" id="ARBA00006484"/>
    </source>
</evidence>
<dbReference type="PRINTS" id="PR00081">
    <property type="entry name" value="GDHRDH"/>
</dbReference>
<dbReference type="GO" id="GO:0016020">
    <property type="term" value="C:membrane"/>
    <property type="evidence" value="ECO:0007669"/>
    <property type="project" value="TreeGrafter"/>
</dbReference>
<dbReference type="PANTHER" id="PTHR44196:SF1">
    <property type="entry name" value="DEHYDROGENASE_REDUCTASE SDR FAMILY MEMBER 7B"/>
    <property type="match status" value="1"/>
</dbReference>
<keyword evidence="2 3" id="KW-0560">Oxidoreductase</keyword>
<evidence type="ECO:0000313" key="3">
    <source>
        <dbReference type="EMBL" id="OIQ64161.1"/>
    </source>
</evidence>
<dbReference type="PROSITE" id="PS00061">
    <property type="entry name" value="ADH_SHORT"/>
    <property type="match status" value="1"/>
</dbReference>
<dbReference type="EMBL" id="MLJW01008362">
    <property type="protein sequence ID" value="OIQ64161.1"/>
    <property type="molecule type" value="Genomic_DNA"/>
</dbReference>
<dbReference type="GO" id="GO:0018454">
    <property type="term" value="F:acetoacetyl-CoA reductase activity"/>
    <property type="evidence" value="ECO:0007669"/>
    <property type="project" value="UniProtKB-EC"/>
</dbReference>
<gene>
    <name evidence="3" type="primary">phbB_13</name>
    <name evidence="3" type="ORF">GALL_542890</name>
</gene>
<dbReference type="InterPro" id="IPR002347">
    <property type="entry name" value="SDR_fam"/>
</dbReference>
<dbReference type="Pfam" id="PF00106">
    <property type="entry name" value="adh_short"/>
    <property type="match status" value="1"/>
</dbReference>
<proteinExistence type="inferred from homology"/>
<evidence type="ECO:0000256" key="2">
    <source>
        <dbReference type="ARBA" id="ARBA00023002"/>
    </source>
</evidence>
<accession>A0A1J5NY24</accession>
<dbReference type="AlphaFoldDB" id="A0A1J5NY24"/>
<dbReference type="InterPro" id="IPR020904">
    <property type="entry name" value="Sc_DH/Rdtase_CS"/>
</dbReference>
<dbReference type="PANTHER" id="PTHR44196">
    <property type="entry name" value="DEHYDROGENASE/REDUCTASE SDR FAMILY MEMBER 7B"/>
    <property type="match status" value="1"/>
</dbReference>
<dbReference type="InterPro" id="IPR036291">
    <property type="entry name" value="NAD(P)-bd_dom_sf"/>
</dbReference>
<dbReference type="SUPFAM" id="SSF51735">
    <property type="entry name" value="NAD(P)-binding Rossmann-fold domains"/>
    <property type="match status" value="1"/>
</dbReference>
<organism evidence="3">
    <name type="scientific">mine drainage metagenome</name>
    <dbReference type="NCBI Taxonomy" id="410659"/>
    <lineage>
        <taxon>unclassified sequences</taxon>
        <taxon>metagenomes</taxon>
        <taxon>ecological metagenomes</taxon>
    </lineage>
</organism>
<name>A0A1J5NY24_9ZZZZ</name>
<protein>
    <submittedName>
        <fullName evidence="3">Acetoacetyl-CoA reductase</fullName>
        <ecNumber evidence="3">1.1.1.36</ecNumber>
    </submittedName>
</protein>
<comment type="similarity">
    <text evidence="1">Belongs to the short-chain dehydrogenases/reductases (SDR) family.</text>
</comment>
<dbReference type="EC" id="1.1.1.36" evidence="3"/>
<sequence>MGRLREDPAVASSVIATNLFGAINTIDPVVERMCMRGRGRLAVVGSIGAFRGLPSCPAYSVSKAGVHAYAESLRPTLAAQGVAITIIAPGFVETPLNRDVVCPKPLQMTADRAAAIIRRRLDRGDAIIAFPRLLAYGLQLTRLLPRRWVDLALHHVHVDIPDRSEPHSE</sequence>
<comment type="caution">
    <text evidence="3">The sequence shown here is derived from an EMBL/GenBank/DDBJ whole genome shotgun (WGS) entry which is preliminary data.</text>
</comment>
<reference evidence="3" key="1">
    <citation type="submission" date="2016-10" db="EMBL/GenBank/DDBJ databases">
        <title>Sequence of Gallionella enrichment culture.</title>
        <authorList>
            <person name="Poehlein A."/>
            <person name="Muehling M."/>
            <person name="Daniel R."/>
        </authorList>
    </citation>
    <scope>NUCLEOTIDE SEQUENCE</scope>
</reference>
<dbReference type="Gene3D" id="3.40.50.720">
    <property type="entry name" value="NAD(P)-binding Rossmann-like Domain"/>
    <property type="match status" value="1"/>
</dbReference>